<dbReference type="EMBL" id="KZ678147">
    <property type="protein sequence ID" value="PSN60776.1"/>
    <property type="molecule type" value="Genomic_DNA"/>
</dbReference>
<feature type="compositionally biased region" description="Basic and acidic residues" evidence="2">
    <location>
        <begin position="397"/>
        <end position="414"/>
    </location>
</feature>
<dbReference type="OrthoDB" id="5377952at2759"/>
<feature type="compositionally biased region" description="Polar residues" evidence="2">
    <location>
        <begin position="267"/>
        <end position="279"/>
    </location>
</feature>
<keyword evidence="5" id="KW-1185">Reference proteome</keyword>
<dbReference type="STRING" id="1448308.A0A2T2N6A0"/>
<gene>
    <name evidence="4" type="ORF">BS50DRAFT_681345</name>
</gene>
<feature type="compositionally biased region" description="Basic residues" evidence="2">
    <location>
        <begin position="335"/>
        <end position="345"/>
    </location>
</feature>
<reference evidence="4 5" key="1">
    <citation type="journal article" date="2018" name="Front. Microbiol.">
        <title>Genome-Wide Analysis of Corynespora cassiicola Leaf Fall Disease Putative Effectors.</title>
        <authorList>
            <person name="Lopez D."/>
            <person name="Ribeiro S."/>
            <person name="Label P."/>
            <person name="Fumanal B."/>
            <person name="Venisse J.S."/>
            <person name="Kohler A."/>
            <person name="de Oliveira R.R."/>
            <person name="Labutti K."/>
            <person name="Lipzen A."/>
            <person name="Lail K."/>
            <person name="Bauer D."/>
            <person name="Ohm R.A."/>
            <person name="Barry K.W."/>
            <person name="Spatafora J."/>
            <person name="Grigoriev I.V."/>
            <person name="Martin F.M."/>
            <person name="Pujade-Renaud V."/>
        </authorList>
    </citation>
    <scope>NUCLEOTIDE SEQUENCE [LARGE SCALE GENOMIC DNA]</scope>
    <source>
        <strain evidence="4 5">Philippines</strain>
    </source>
</reference>
<feature type="compositionally biased region" description="Basic and acidic residues" evidence="2">
    <location>
        <begin position="119"/>
        <end position="136"/>
    </location>
</feature>
<sequence>MAPIDRNERRQQRIRGAGASSVQTSFGFNFGALALRTSKQASLPPQPFSRRSRTPVQSTPRGPPGSAKRYRSASIQRSTGKRQRSTPRERTITPNLGKRKRGSSQALANEDDGQPDDLTPSRDEHIRSTEKSRRIDATVSPIHEETVEEAPDELSFAKEPTSSARKTQRGENADVPQQTPVPTPPSVRQSSTNVLETPAAGPSDSASVDGQNETIRRSRSTEKGPGTPALLHSNRPRKSASKLNVATSNGGPEQEESEDELSPPQPSAITSRVYETQPTPEIPNGEEMEVDELSSPAQVSAVQQTPMLPTATQQKSPTPQEEAEESIHDHTPAPKPKRRGRPRRVVSKEDDVVQSTPAANKPRRFNKRVSEAEKEAGTELDELSPEGQRIQDASAKFNKEVVHISEPLSEHETSDQEPEEESGSAKPSLKAIVAPRKPSPGQHNVKAASNKRPKKRAKLDTGEKKPKISISVMRLEGSNIKGVTVADTARSLLDEGIQHRVDRMGEKLRNTQNTARRKEIKSRAMLALAFKESVSEKLLDLQDANDTITVGLKKLKTFKADNTKLRKEILAYQNNRQEIALELDEVQAGFDAEKRKVDARQQLSSNLFDIQAAIEAGKARARDEGREDEGPDVPLSMLLDTVGADVGSAGGGLLANLKGFNSLLERAAGWLEGRA</sequence>
<feature type="region of interest" description="Disordered" evidence="2">
    <location>
        <begin position="38"/>
        <end position="465"/>
    </location>
</feature>
<organism evidence="4 5">
    <name type="scientific">Corynespora cassiicola Philippines</name>
    <dbReference type="NCBI Taxonomy" id="1448308"/>
    <lineage>
        <taxon>Eukaryota</taxon>
        <taxon>Fungi</taxon>
        <taxon>Dikarya</taxon>
        <taxon>Ascomycota</taxon>
        <taxon>Pezizomycotina</taxon>
        <taxon>Dothideomycetes</taxon>
        <taxon>Pleosporomycetidae</taxon>
        <taxon>Pleosporales</taxon>
        <taxon>Corynesporascaceae</taxon>
        <taxon>Corynespora</taxon>
    </lineage>
</organism>
<evidence type="ECO:0000313" key="5">
    <source>
        <dbReference type="Proteomes" id="UP000240883"/>
    </source>
</evidence>
<dbReference type="InterPro" id="IPR048743">
    <property type="entry name" value="AME1"/>
</dbReference>
<protein>
    <recommendedName>
        <fullName evidence="3">Inner kinetochore subunit AME1 domain-containing protein</fullName>
    </recommendedName>
</protein>
<name>A0A2T2N6A0_CORCC</name>
<dbReference type="Proteomes" id="UP000240883">
    <property type="component" value="Unassembled WGS sequence"/>
</dbReference>
<feature type="region of interest" description="Disordered" evidence="2">
    <location>
        <begin position="1"/>
        <end position="25"/>
    </location>
</feature>
<feature type="domain" description="Inner kinetochore subunit AME1" evidence="3">
    <location>
        <begin position="477"/>
        <end position="666"/>
    </location>
</feature>
<feature type="compositionally biased region" description="Polar residues" evidence="2">
    <location>
        <begin position="295"/>
        <end position="319"/>
    </location>
</feature>
<dbReference type="Pfam" id="PF20994">
    <property type="entry name" value="CENPU"/>
    <property type="match status" value="1"/>
</dbReference>
<feature type="compositionally biased region" description="Polar residues" evidence="2">
    <location>
        <begin position="241"/>
        <end position="251"/>
    </location>
</feature>
<keyword evidence="1" id="KW-0175">Coiled coil</keyword>
<evidence type="ECO:0000313" key="4">
    <source>
        <dbReference type="EMBL" id="PSN60776.1"/>
    </source>
</evidence>
<feature type="compositionally biased region" description="Basic and acidic residues" evidence="2">
    <location>
        <begin position="1"/>
        <end position="11"/>
    </location>
</feature>
<evidence type="ECO:0000256" key="1">
    <source>
        <dbReference type="SAM" id="Coils"/>
    </source>
</evidence>
<dbReference type="AlphaFoldDB" id="A0A2T2N6A0"/>
<feature type="compositionally biased region" description="Basic and acidic residues" evidence="2">
    <location>
        <begin position="368"/>
        <end position="377"/>
    </location>
</feature>
<evidence type="ECO:0000259" key="3">
    <source>
        <dbReference type="Pfam" id="PF20994"/>
    </source>
</evidence>
<feature type="coiled-coil region" evidence="1">
    <location>
        <begin position="555"/>
        <end position="582"/>
    </location>
</feature>
<feature type="compositionally biased region" description="Polar residues" evidence="2">
    <location>
        <begin position="204"/>
        <end position="213"/>
    </location>
</feature>
<proteinExistence type="predicted"/>
<accession>A0A2T2N6A0</accession>
<evidence type="ECO:0000256" key="2">
    <source>
        <dbReference type="SAM" id="MobiDB-lite"/>
    </source>
</evidence>